<proteinExistence type="predicted"/>
<evidence type="ECO:0000313" key="2">
    <source>
        <dbReference type="Proteomes" id="UP000829447"/>
    </source>
</evidence>
<keyword evidence="2" id="KW-1185">Reference proteome</keyword>
<dbReference type="EMBL" id="CM040475">
    <property type="protein sequence ID" value="MCI4391560.1"/>
    <property type="molecule type" value="Genomic_DNA"/>
</dbReference>
<evidence type="ECO:0000313" key="1">
    <source>
        <dbReference type="EMBL" id="MCI4391560.1"/>
    </source>
</evidence>
<reference evidence="1 2" key="1">
    <citation type="journal article" date="2022" name="bioRxiv">
        <title>An ancient truncated duplication of the anti-Mullerian hormone receptor type 2 gene is a potential conserved master sex determinant in the Pangasiidae catfish family.</title>
        <authorList>
            <person name="Wen M."/>
            <person name="Pan Q."/>
            <person name="Jouanno E."/>
            <person name="Montfort J."/>
            <person name="Zahm M."/>
            <person name="Cabau C."/>
            <person name="Klopp C."/>
            <person name="Iampietro C."/>
            <person name="Roques C."/>
            <person name="Bouchez O."/>
            <person name="Castinel A."/>
            <person name="Donnadieu C."/>
            <person name="Parrinello H."/>
            <person name="Poncet C."/>
            <person name="Belmonte E."/>
            <person name="Gautier V."/>
            <person name="Avarre J.-C."/>
            <person name="Dugue R."/>
            <person name="Gustiano R."/>
            <person name="Ha T.T.T."/>
            <person name="Campet M."/>
            <person name="Sriphairoj K."/>
            <person name="Ribolli J."/>
            <person name="de Almeida F.L."/>
            <person name="Desvignes T."/>
            <person name="Postlethwait J.H."/>
            <person name="Bucao C.F."/>
            <person name="Robinson-Rechavi M."/>
            <person name="Bobe J."/>
            <person name="Herpin A."/>
            <person name="Guiguen Y."/>
        </authorList>
    </citation>
    <scope>NUCLEOTIDE SEQUENCE [LARGE SCALE GENOMIC DNA]</scope>
    <source>
        <strain evidence="1">YG-Dec2019</strain>
    </source>
</reference>
<protein>
    <submittedName>
        <fullName evidence="1">Uncharacterized protein</fullName>
    </submittedName>
</protein>
<comment type="caution">
    <text evidence="1">The sequence shown here is derived from an EMBL/GenBank/DDBJ whole genome shotgun (WGS) entry which is preliminary data.</text>
</comment>
<sequence>MDRKMMNLGRAKKKLRYFQSEENTPCQLKIKDVFSMRDLDNIFDDLDSDPGTPLLSPLPKSPGLDEQNKGGQSPVLKSPLPFRGEISPLKGSDVLAAEAEIQTDHLNGKGSPFEEIAPIKTSSPIELLAVEGVAEDAEKPETSPLLFGIEDEEPVVGDLSKPQMSQKSESPKDVPQGDSESLASPPARLEFGKPTKQNDPVTSSTLLKAPEAPDQVCKTSAPEPEEESQTDGRLSLSPIVLIQKRQPEPLPEEQPNKQVEEGAVEVGVKQSLFQKKLRHSLQPKASCFRKQETLKQPARAPSPRIQEEDFMILEDDSPIRFTIPRKPENKEKPAPESRSVEPDLKEKASAKQTEEAENHKNEPKKKTKAKRGKASDMASKDTVVQSAPEERDDEVNEDVGGGEQICLSPDTNQDADIPVTGKQRPKGKTSKPDQQGSKDGNDGGAKIPAEKPTAEKPAAEKPTAKTKKSAKLPTNTNTEQEEPVSSVKKKPTKIKSAIKAGAPESTGLSSAKPKKQDEDRSALKNKKRAKEQEHEVRNHTEPPPDPAEQPEVQSMNTVNKAKKGPASKQRAPKKPRKVKKTEETKEILEIKELPVPEPDVSAEASATSKRKRKPPGEWWLTQHDENNTQEQQEAVHTSQGLKSNRKTQRKAPVLTDSTEQESATTSQEIQKEPVTVQKLPKKVKKPQADKSQSNPAGSRKNLKSAGGKRKPKSGAQDQREMTPAPMGEEEARDSEASGQLSPVACRQLPRQRSVTPGDKRVFDKIYTREGQSGSAQKCPPPVLLDALESVPVKRHRKPPSSWWEVPQSQGLVEGSQSPQNSSPQTSRPQMGPPRRAFHKMASLQKTVGRGQKKNKINMINTPKSIRKSLATFDAIYDSGKPGPSTERGQGAWQKGRRNLLHSLEDQSEQSSENIHSDYQQQASSHATFDMCVSGVVPESSAARRKANPRASSGSNRASDYDIAFKSGPSSLIELERYEEHEDVDLPSSRIIPQPRFTPRVLSDCDLCGPPLKPIVLDNEDWDNLCVWFTHIWPTTSKDGKGISPDDFHWHCHAGRAMGHMVDLQNNTFSSGKILLGSYMKKPAQLDLNAITVFNVASSCVRVEIDGVKEVYNSGQTFMAPCGQSYSIHNMCQEPAVLWYHRMIPNHTTN</sequence>
<name>A0ACC5XLX2_PANGG</name>
<accession>A0ACC5XLX2</accession>
<gene>
    <name evidence="1" type="ORF">PGIGA_G00135840</name>
</gene>
<dbReference type="Proteomes" id="UP000829447">
    <property type="component" value="Linkage Group LG22"/>
</dbReference>
<organism evidence="1 2">
    <name type="scientific">Pangasianodon gigas</name>
    <name type="common">Mekong giant catfish</name>
    <name type="synonym">Pangasius gigas</name>
    <dbReference type="NCBI Taxonomy" id="30993"/>
    <lineage>
        <taxon>Eukaryota</taxon>
        <taxon>Metazoa</taxon>
        <taxon>Chordata</taxon>
        <taxon>Craniata</taxon>
        <taxon>Vertebrata</taxon>
        <taxon>Euteleostomi</taxon>
        <taxon>Actinopterygii</taxon>
        <taxon>Neopterygii</taxon>
        <taxon>Teleostei</taxon>
        <taxon>Ostariophysi</taxon>
        <taxon>Siluriformes</taxon>
        <taxon>Pangasiidae</taxon>
        <taxon>Pangasianodon</taxon>
    </lineage>
</organism>